<reference evidence="1" key="1">
    <citation type="submission" date="2018-11" db="EMBL/GenBank/DDBJ databases">
        <authorList>
            <consortium name="Pathogen Informatics"/>
        </authorList>
    </citation>
    <scope>NUCLEOTIDE SEQUENCE</scope>
</reference>
<dbReference type="EMBL" id="CAAALY010057337">
    <property type="protein sequence ID" value="VEL22600.1"/>
    <property type="molecule type" value="Genomic_DNA"/>
</dbReference>
<name>A0A3S5BX52_9PLAT</name>
<dbReference type="OrthoDB" id="10266736at2759"/>
<sequence length="110" mass="12458">MDFEWGRGGMASQAQREILARWNLVADFLQDSEFGPEGIDEPLSLEPLYDILCTLTLLASSQVVQPTGRLADMVETHRVRVCKHLETLREAYAHLSSQPISNDKQRIGCW</sequence>
<comment type="caution">
    <text evidence="1">The sequence shown here is derived from an EMBL/GenBank/DDBJ whole genome shotgun (WGS) entry which is preliminary data.</text>
</comment>
<keyword evidence="2" id="KW-1185">Reference proteome</keyword>
<accession>A0A3S5BX52</accession>
<dbReference type="AlphaFoldDB" id="A0A3S5BX52"/>
<gene>
    <name evidence="1" type="ORF">PXEA_LOCUS16040</name>
</gene>
<protein>
    <submittedName>
        <fullName evidence="1">Uncharacterized protein</fullName>
    </submittedName>
</protein>
<evidence type="ECO:0000313" key="2">
    <source>
        <dbReference type="Proteomes" id="UP000784294"/>
    </source>
</evidence>
<dbReference type="Proteomes" id="UP000784294">
    <property type="component" value="Unassembled WGS sequence"/>
</dbReference>
<evidence type="ECO:0000313" key="1">
    <source>
        <dbReference type="EMBL" id="VEL22600.1"/>
    </source>
</evidence>
<proteinExistence type="predicted"/>
<organism evidence="1 2">
    <name type="scientific">Protopolystoma xenopodis</name>
    <dbReference type="NCBI Taxonomy" id="117903"/>
    <lineage>
        <taxon>Eukaryota</taxon>
        <taxon>Metazoa</taxon>
        <taxon>Spiralia</taxon>
        <taxon>Lophotrochozoa</taxon>
        <taxon>Platyhelminthes</taxon>
        <taxon>Monogenea</taxon>
        <taxon>Polyopisthocotylea</taxon>
        <taxon>Polystomatidea</taxon>
        <taxon>Polystomatidae</taxon>
        <taxon>Protopolystoma</taxon>
    </lineage>
</organism>